<feature type="transmembrane region" description="Helical" evidence="2">
    <location>
        <begin position="209"/>
        <end position="227"/>
    </location>
</feature>
<feature type="transmembrane region" description="Helical" evidence="2">
    <location>
        <begin position="512"/>
        <end position="529"/>
    </location>
</feature>
<feature type="transmembrane region" description="Helical" evidence="2">
    <location>
        <begin position="600"/>
        <end position="617"/>
    </location>
</feature>
<feature type="transmembrane region" description="Helical" evidence="2">
    <location>
        <begin position="395"/>
        <end position="416"/>
    </location>
</feature>
<feature type="transmembrane region" description="Helical" evidence="2">
    <location>
        <begin position="854"/>
        <end position="873"/>
    </location>
</feature>
<evidence type="ECO:0000256" key="1">
    <source>
        <dbReference type="SAM" id="MobiDB-lite"/>
    </source>
</evidence>
<feature type="compositionally biased region" description="Pro residues" evidence="1">
    <location>
        <begin position="51"/>
        <end position="76"/>
    </location>
</feature>
<feature type="transmembrane region" description="Helical" evidence="2">
    <location>
        <begin position="568"/>
        <end position="588"/>
    </location>
</feature>
<feature type="transmembrane region" description="Helical" evidence="2">
    <location>
        <begin position="792"/>
        <end position="813"/>
    </location>
</feature>
<feature type="transmembrane region" description="Helical" evidence="2">
    <location>
        <begin position="541"/>
        <end position="561"/>
    </location>
</feature>
<keyword evidence="2" id="KW-0812">Transmembrane</keyword>
<feature type="transmembrane region" description="Helical" evidence="2">
    <location>
        <begin position="825"/>
        <end position="842"/>
    </location>
</feature>
<feature type="transmembrane region" description="Helical" evidence="2">
    <location>
        <begin position="125"/>
        <end position="145"/>
    </location>
</feature>
<feature type="transmembrane region" description="Helical" evidence="2">
    <location>
        <begin position="689"/>
        <end position="709"/>
    </location>
</feature>
<feature type="transmembrane region" description="Helical" evidence="2">
    <location>
        <begin position="342"/>
        <end position="359"/>
    </location>
</feature>
<dbReference type="Proteomes" id="UP000192491">
    <property type="component" value="Unassembled WGS sequence"/>
</dbReference>
<feature type="transmembrane region" description="Helical" evidence="2">
    <location>
        <begin position="446"/>
        <end position="467"/>
    </location>
</feature>
<gene>
    <name evidence="3" type="ORF">BWK73_16450</name>
</gene>
<feature type="transmembrane region" description="Helical" evidence="2">
    <location>
        <begin position="422"/>
        <end position="437"/>
    </location>
</feature>
<keyword evidence="2" id="KW-0472">Membrane</keyword>
<feature type="transmembrane region" description="Helical" evidence="2">
    <location>
        <begin position="365"/>
        <end position="386"/>
    </location>
</feature>
<dbReference type="EMBL" id="MTEJ01000078">
    <property type="protein sequence ID" value="OQX11858.1"/>
    <property type="molecule type" value="Genomic_DNA"/>
</dbReference>
<keyword evidence="2" id="KW-1133">Transmembrane helix</keyword>
<feature type="transmembrane region" description="Helical" evidence="2">
    <location>
        <begin position="624"/>
        <end position="642"/>
    </location>
</feature>
<dbReference type="InterPro" id="IPR014600">
    <property type="entry name" value="UCP035905_mem"/>
</dbReference>
<dbReference type="PANTHER" id="PTHR38434">
    <property type="entry name" value="BLL2549 PROTEIN"/>
    <property type="match status" value="1"/>
</dbReference>
<feature type="transmembrane region" description="Helical" evidence="2">
    <location>
        <begin position="721"/>
        <end position="741"/>
    </location>
</feature>
<feature type="transmembrane region" description="Helical" evidence="2">
    <location>
        <begin position="654"/>
        <end position="677"/>
    </location>
</feature>
<evidence type="ECO:0000313" key="3">
    <source>
        <dbReference type="EMBL" id="OQX11858.1"/>
    </source>
</evidence>
<organism evidence="3 4">
    <name type="scientific">Thiothrix lacustris</name>
    <dbReference type="NCBI Taxonomy" id="525917"/>
    <lineage>
        <taxon>Bacteria</taxon>
        <taxon>Pseudomonadati</taxon>
        <taxon>Pseudomonadota</taxon>
        <taxon>Gammaproteobacteria</taxon>
        <taxon>Thiotrichales</taxon>
        <taxon>Thiotrichaceae</taxon>
        <taxon>Thiothrix</taxon>
    </lineage>
</organism>
<accession>A0A1Y1QRH8</accession>
<feature type="transmembrane region" description="Helical" evidence="2">
    <location>
        <begin position="234"/>
        <end position="250"/>
    </location>
</feature>
<dbReference type="Pfam" id="PF10101">
    <property type="entry name" value="DUF2339"/>
    <property type="match status" value="1"/>
</dbReference>
<proteinExistence type="predicted"/>
<comment type="caution">
    <text evidence="3">The sequence shown here is derived from an EMBL/GenBank/DDBJ whole genome shotgun (WGS) entry which is preliminary data.</text>
</comment>
<feature type="transmembrane region" description="Helical" evidence="2">
    <location>
        <begin position="256"/>
        <end position="276"/>
    </location>
</feature>
<evidence type="ECO:0000313" key="4">
    <source>
        <dbReference type="Proteomes" id="UP000192491"/>
    </source>
</evidence>
<feature type="transmembrane region" description="Helical" evidence="2">
    <location>
        <begin position="281"/>
        <end position="300"/>
    </location>
</feature>
<protein>
    <recommendedName>
        <fullName evidence="5">DUF2339 domain-containing protein</fullName>
    </recommendedName>
</protein>
<sequence>MLVIFSFIAAALLMGALDESPLLGGVIGALLAWVYGLSQRVQQIEQAQRHPAPPPQPVSERPPTPIVASPPKPTPLPTTLEPSRPLVPPVVAPVPAAPAYRPPEGNALDKAFASAWSWLTGGNPFVRVGIILLFIGVVFLMRYSLEQGLLPVELRLLGAATGAFALLGYGWKLRNRSGAYGLILQAGGIGLLYLTVFAAFSLYQLVPALLAFAVLLLIVVAATVLAVKQDSLPLAAFAATGGFLAPLLTSTGSNNYIGLFSFYALLNAGIVAVAWFKTWRLLNLLGFVFTFVIASLWGWFSYQPENFATTEPFLILFFLFYLAIAVLFATRTPVNFKDKVDSTLVFGTPILGFLMQTSLVREFEYGIALSAAGMGLFYLAVCAGLWRRFGKQQQLLMETFLALGVVFLTLAIPFAVDGIKTATAWAVEGVGILWVSIRQQQPWRRVFAVLLQLASLIALLLEVLSFTPPDLSDSRAFLNGEFLSVVLVSAALLIASRLLSDDFDDKRDFEQPVATVLFFAAWLFLSLLFEKQIGDFRLHQHITALHLGYATVIGIGLSILARFKLWSLSPYLLPMALLLVGLAILNVLGDNVSITVGWEWLAWAAAFISLYLAAFRLQQRGWFTSWLHFTHVALLWLGFALLSHELSVQVQTLVAVGSTWDIASLPLIGVVMLGWLLRGTRWPLPDYAASLLHFVAFPMAGILGLWVLMSLHNNGATPPTTWIPLLNPLDVVTLVIAYLGWQLYQHPEIAHSPSNTQLLRYTGVGLAFLWANTLILRAQHHWNGLAWEFPDLLLQPSTQTLLAIAWTLGGMALTWQANRLGKRKLWVFGAVLLGAVVLKLFVVDFAASGTVARIVSFLSVGVLLLFIGYLAPLPPAEQAINKRPD</sequence>
<feature type="transmembrane region" description="Helical" evidence="2">
    <location>
        <begin position="761"/>
        <end position="780"/>
    </location>
</feature>
<name>A0A1Y1QRH8_9GAMM</name>
<dbReference type="PANTHER" id="PTHR38434:SF1">
    <property type="entry name" value="BLL2549 PROTEIN"/>
    <property type="match status" value="1"/>
</dbReference>
<dbReference type="PIRSF" id="PIRSF035905">
    <property type="entry name" value="UCP035905_mp"/>
    <property type="match status" value="1"/>
</dbReference>
<dbReference type="AlphaFoldDB" id="A0A1Y1QRH8"/>
<feature type="transmembrane region" description="Helical" evidence="2">
    <location>
        <begin position="182"/>
        <end position="203"/>
    </location>
</feature>
<feature type="transmembrane region" description="Helical" evidence="2">
    <location>
        <begin position="312"/>
        <end position="330"/>
    </location>
</feature>
<reference evidence="3 4" key="1">
    <citation type="submission" date="2017-01" db="EMBL/GenBank/DDBJ databases">
        <title>Novel large sulfur bacteria in the metagenomes of groundwater-fed chemosynthetic microbial mats in the Lake Huron basin.</title>
        <authorList>
            <person name="Sharrar A.M."/>
            <person name="Flood B.E."/>
            <person name="Bailey J.V."/>
            <person name="Jones D.S."/>
            <person name="Biddanda B."/>
            <person name="Ruberg S.A."/>
            <person name="Marcus D.N."/>
            <person name="Dick G.J."/>
        </authorList>
    </citation>
    <scope>NUCLEOTIDE SEQUENCE [LARGE SCALE GENOMIC DNA]</scope>
    <source>
        <strain evidence="3">A8</strain>
    </source>
</reference>
<dbReference type="InterPro" id="IPR019286">
    <property type="entry name" value="DUF2339_TM"/>
</dbReference>
<evidence type="ECO:0008006" key="5">
    <source>
        <dbReference type="Google" id="ProtNLM"/>
    </source>
</evidence>
<feature type="transmembrane region" description="Helical" evidence="2">
    <location>
        <begin position="482"/>
        <end position="500"/>
    </location>
</feature>
<feature type="region of interest" description="Disordered" evidence="1">
    <location>
        <begin position="45"/>
        <end position="83"/>
    </location>
</feature>
<evidence type="ECO:0000256" key="2">
    <source>
        <dbReference type="SAM" id="Phobius"/>
    </source>
</evidence>